<proteinExistence type="predicted"/>
<dbReference type="AlphaFoldDB" id="A0AAW1PHS2"/>
<keyword evidence="12" id="KW-1185">Reference proteome</keyword>
<feature type="transmembrane region" description="Helical" evidence="9">
    <location>
        <begin position="422"/>
        <end position="443"/>
    </location>
</feature>
<evidence type="ECO:0000256" key="3">
    <source>
        <dbReference type="ARBA" id="ARBA00022692"/>
    </source>
</evidence>
<comment type="subcellular location">
    <subcellularLocation>
        <location evidence="1">Membrane</location>
        <topology evidence="1">Multi-pass membrane protein</topology>
    </subcellularLocation>
</comment>
<feature type="transmembrane region" description="Helical" evidence="9">
    <location>
        <begin position="501"/>
        <end position="524"/>
    </location>
</feature>
<comment type="caution">
    <text evidence="11">The sequence shown here is derived from an EMBL/GenBank/DDBJ whole genome shotgun (WGS) entry which is preliminary data.</text>
</comment>
<dbReference type="InterPro" id="IPR013525">
    <property type="entry name" value="ABC2_TM"/>
</dbReference>
<dbReference type="Gene3D" id="3.40.50.300">
    <property type="entry name" value="P-loop containing nucleotide triphosphate hydrolases"/>
    <property type="match status" value="1"/>
</dbReference>
<dbReference type="SMART" id="SM00382">
    <property type="entry name" value="AAA"/>
    <property type="match status" value="1"/>
</dbReference>
<evidence type="ECO:0000256" key="4">
    <source>
        <dbReference type="ARBA" id="ARBA00022741"/>
    </source>
</evidence>
<dbReference type="PANTHER" id="PTHR48041">
    <property type="entry name" value="ABC TRANSPORTER G FAMILY MEMBER 28"/>
    <property type="match status" value="1"/>
</dbReference>
<evidence type="ECO:0000256" key="2">
    <source>
        <dbReference type="ARBA" id="ARBA00022448"/>
    </source>
</evidence>
<organism evidence="11 12">
    <name type="scientific">Symbiochloris irregularis</name>
    <dbReference type="NCBI Taxonomy" id="706552"/>
    <lineage>
        <taxon>Eukaryota</taxon>
        <taxon>Viridiplantae</taxon>
        <taxon>Chlorophyta</taxon>
        <taxon>core chlorophytes</taxon>
        <taxon>Trebouxiophyceae</taxon>
        <taxon>Trebouxiales</taxon>
        <taxon>Trebouxiaceae</taxon>
        <taxon>Symbiochloris</taxon>
    </lineage>
</organism>
<dbReference type="CDD" id="cd03213">
    <property type="entry name" value="ABCG_EPDR"/>
    <property type="match status" value="1"/>
</dbReference>
<dbReference type="Pfam" id="PF01061">
    <property type="entry name" value="ABC2_membrane"/>
    <property type="match status" value="1"/>
</dbReference>
<evidence type="ECO:0000256" key="1">
    <source>
        <dbReference type="ARBA" id="ARBA00004141"/>
    </source>
</evidence>
<evidence type="ECO:0000256" key="9">
    <source>
        <dbReference type="SAM" id="Phobius"/>
    </source>
</evidence>
<keyword evidence="3 9" id="KW-0812">Transmembrane</keyword>
<feature type="transmembrane region" description="Helical" evidence="9">
    <location>
        <begin position="558"/>
        <end position="580"/>
    </location>
</feature>
<gene>
    <name evidence="11" type="ORF">WJX73_002001</name>
</gene>
<feature type="domain" description="ABC transporter" evidence="10">
    <location>
        <begin position="49"/>
        <end position="295"/>
    </location>
</feature>
<keyword evidence="5" id="KW-0067">ATP-binding</keyword>
<feature type="transmembrane region" description="Helical" evidence="9">
    <location>
        <begin position="389"/>
        <end position="410"/>
    </location>
</feature>
<keyword evidence="6 9" id="KW-1133">Transmembrane helix</keyword>
<dbReference type="Pfam" id="PF00005">
    <property type="entry name" value="ABC_tran"/>
    <property type="match status" value="1"/>
</dbReference>
<dbReference type="InterPro" id="IPR003439">
    <property type="entry name" value="ABC_transporter-like_ATP-bd"/>
</dbReference>
<evidence type="ECO:0000256" key="8">
    <source>
        <dbReference type="SAM" id="MobiDB-lite"/>
    </source>
</evidence>
<dbReference type="GO" id="GO:0005524">
    <property type="term" value="F:ATP binding"/>
    <property type="evidence" value="ECO:0007669"/>
    <property type="project" value="UniProtKB-KW"/>
</dbReference>
<evidence type="ECO:0000256" key="7">
    <source>
        <dbReference type="ARBA" id="ARBA00023136"/>
    </source>
</evidence>
<feature type="transmembrane region" description="Helical" evidence="9">
    <location>
        <begin position="476"/>
        <end position="494"/>
    </location>
</feature>
<feature type="transmembrane region" description="Helical" evidence="9">
    <location>
        <begin position="604"/>
        <end position="629"/>
    </location>
</feature>
<evidence type="ECO:0000256" key="6">
    <source>
        <dbReference type="ARBA" id="ARBA00022989"/>
    </source>
</evidence>
<keyword evidence="7 9" id="KW-0472">Membrane</keyword>
<dbReference type="InterPro" id="IPR050352">
    <property type="entry name" value="ABCG_transporters"/>
</dbReference>
<sequence>MAVSVDFADYTKDRFSSTSGTEDEPEYTHSSPGGLSRSSSDTLGHQMRVTFSNIEYLVQNRANKREKLAILKDVSGFLNYGEMTAVMGPSGSGKTTLLDLLAGRKTVGTLKGDILFAGQKPKQAFLKRYTGYVEQFDTLIAELTVREMLLYTAELKRDSQEPLAEKAARVDELLECLALVGCKDTYIGDALARGVSGGQAKRTNVGIALITSPRVLFLDEPTSGLDSYTAHEVMKVVKLLVKRSITICATIHCPPQHTFLLFDRALIMQQGSVIYFGANGQHCHEYFSQCGKIRAPGADENLAEWVVEVTSAAEKQGSDRFVTGYAESSLRQENDRLLQQYVACDTAHGSLSDATLAALKVKRGTNVSRLRGIMVMLKYRTRNNYTNGLYMFGRIFDKLLFAVFGIIYFYRVCDNFSESNVPNIAGFLFMWVILPAYGAGPYLPAIVLERPVYIREMHDGLYTAGTYLTYKMIEEIFMAVLMSLVFAVSTYFACKVPGSFWLFWLIYTISLCDGIAFAYMTAAISPTMEVANGIMFTVPTILLFGSGYLLRWNDIPRYILWLSYIDWMWYGWGAVMISVFRGSNATTSIGIPVLEYYSLSTDSMWAFCGYSALFFAAFVLVAWGSLTLVKHQKR</sequence>
<dbReference type="InterPro" id="IPR003593">
    <property type="entry name" value="AAA+_ATPase"/>
</dbReference>
<name>A0AAW1PHS2_9CHLO</name>
<evidence type="ECO:0000259" key="10">
    <source>
        <dbReference type="PROSITE" id="PS50893"/>
    </source>
</evidence>
<dbReference type="PANTHER" id="PTHR48041:SF91">
    <property type="entry name" value="ABC TRANSPORTER G FAMILY MEMBER 28"/>
    <property type="match status" value="1"/>
</dbReference>
<keyword evidence="4" id="KW-0547">Nucleotide-binding</keyword>
<dbReference type="InterPro" id="IPR027417">
    <property type="entry name" value="P-loop_NTPase"/>
</dbReference>
<dbReference type="SUPFAM" id="SSF52540">
    <property type="entry name" value="P-loop containing nucleoside triphosphate hydrolases"/>
    <property type="match status" value="1"/>
</dbReference>
<keyword evidence="2" id="KW-0813">Transport</keyword>
<evidence type="ECO:0000313" key="11">
    <source>
        <dbReference type="EMBL" id="KAK9808412.1"/>
    </source>
</evidence>
<protein>
    <recommendedName>
        <fullName evidence="10">ABC transporter domain-containing protein</fullName>
    </recommendedName>
</protein>
<dbReference type="EMBL" id="JALJOQ010000023">
    <property type="protein sequence ID" value="KAK9808412.1"/>
    <property type="molecule type" value="Genomic_DNA"/>
</dbReference>
<accession>A0AAW1PHS2</accession>
<evidence type="ECO:0000256" key="5">
    <source>
        <dbReference type="ARBA" id="ARBA00022840"/>
    </source>
</evidence>
<feature type="transmembrane region" description="Helical" evidence="9">
    <location>
        <begin position="530"/>
        <end position="551"/>
    </location>
</feature>
<dbReference type="Proteomes" id="UP001465755">
    <property type="component" value="Unassembled WGS sequence"/>
</dbReference>
<dbReference type="GO" id="GO:0016887">
    <property type="term" value="F:ATP hydrolysis activity"/>
    <property type="evidence" value="ECO:0007669"/>
    <property type="project" value="InterPro"/>
</dbReference>
<feature type="compositionally biased region" description="Low complexity" evidence="8">
    <location>
        <begin position="30"/>
        <end position="40"/>
    </location>
</feature>
<reference evidence="11 12" key="1">
    <citation type="journal article" date="2024" name="Nat. Commun.">
        <title>Phylogenomics reveals the evolutionary origins of lichenization in chlorophyte algae.</title>
        <authorList>
            <person name="Puginier C."/>
            <person name="Libourel C."/>
            <person name="Otte J."/>
            <person name="Skaloud P."/>
            <person name="Haon M."/>
            <person name="Grisel S."/>
            <person name="Petersen M."/>
            <person name="Berrin J.G."/>
            <person name="Delaux P.M."/>
            <person name="Dal Grande F."/>
            <person name="Keller J."/>
        </authorList>
    </citation>
    <scope>NUCLEOTIDE SEQUENCE [LARGE SCALE GENOMIC DNA]</scope>
    <source>
        <strain evidence="11 12">SAG 2036</strain>
    </source>
</reference>
<feature type="region of interest" description="Disordered" evidence="8">
    <location>
        <begin position="14"/>
        <end position="41"/>
    </location>
</feature>
<dbReference type="PROSITE" id="PS50893">
    <property type="entry name" value="ABC_TRANSPORTER_2"/>
    <property type="match status" value="1"/>
</dbReference>
<dbReference type="GO" id="GO:0140359">
    <property type="term" value="F:ABC-type transporter activity"/>
    <property type="evidence" value="ECO:0007669"/>
    <property type="project" value="InterPro"/>
</dbReference>
<evidence type="ECO:0000313" key="12">
    <source>
        <dbReference type="Proteomes" id="UP001465755"/>
    </source>
</evidence>
<dbReference type="GO" id="GO:0016020">
    <property type="term" value="C:membrane"/>
    <property type="evidence" value="ECO:0007669"/>
    <property type="project" value="UniProtKB-SubCell"/>
</dbReference>